<keyword evidence="2" id="KW-1185">Reference proteome</keyword>
<name>A0ABW5BMG0_9PROT</name>
<comment type="caution">
    <text evidence="1">The sequence shown here is derived from an EMBL/GenBank/DDBJ whole genome shotgun (WGS) entry which is preliminary data.</text>
</comment>
<reference evidence="2" key="1">
    <citation type="journal article" date="2019" name="Int. J. Syst. Evol. Microbiol.">
        <title>The Global Catalogue of Microorganisms (GCM) 10K type strain sequencing project: providing services to taxonomists for standard genome sequencing and annotation.</title>
        <authorList>
            <consortium name="The Broad Institute Genomics Platform"/>
            <consortium name="The Broad Institute Genome Sequencing Center for Infectious Disease"/>
            <person name="Wu L."/>
            <person name="Ma J."/>
        </authorList>
    </citation>
    <scope>NUCLEOTIDE SEQUENCE [LARGE SCALE GENOMIC DNA]</scope>
    <source>
        <strain evidence="2">CGMCC 4.7192</strain>
    </source>
</reference>
<sequence>MNDDLKFRIKKALRTVAKQKTVISYRMLAIEAEIPGPQAIHKLTLCLEEIFQDDHLKGDISLAPLAVSRGEPVIPRPGFFILLQKLDLYHGAEQGPEAIAKHHSLLQEIYNTISEK</sequence>
<dbReference type="RefSeq" id="WP_380252810.1">
    <property type="nucleotide sequence ID" value="NZ_JBHUII010000007.1"/>
</dbReference>
<dbReference type="EMBL" id="JBHUII010000007">
    <property type="protein sequence ID" value="MFD2206809.1"/>
    <property type="molecule type" value="Genomic_DNA"/>
</dbReference>
<proteinExistence type="predicted"/>
<evidence type="ECO:0000313" key="2">
    <source>
        <dbReference type="Proteomes" id="UP001597294"/>
    </source>
</evidence>
<accession>A0ABW5BMG0</accession>
<gene>
    <name evidence="1" type="ORF">ACFSKO_14350</name>
</gene>
<evidence type="ECO:0000313" key="1">
    <source>
        <dbReference type="EMBL" id="MFD2206809.1"/>
    </source>
</evidence>
<organism evidence="1 2">
    <name type="scientific">Kiloniella antarctica</name>
    <dbReference type="NCBI Taxonomy" id="1550907"/>
    <lineage>
        <taxon>Bacteria</taxon>
        <taxon>Pseudomonadati</taxon>
        <taxon>Pseudomonadota</taxon>
        <taxon>Alphaproteobacteria</taxon>
        <taxon>Rhodospirillales</taxon>
        <taxon>Kiloniellaceae</taxon>
        <taxon>Kiloniella</taxon>
    </lineage>
</organism>
<dbReference type="Proteomes" id="UP001597294">
    <property type="component" value="Unassembled WGS sequence"/>
</dbReference>
<protein>
    <submittedName>
        <fullName evidence="1">Uncharacterized protein</fullName>
    </submittedName>
</protein>